<dbReference type="InterPro" id="IPR008250">
    <property type="entry name" value="ATPase_P-typ_transduc_dom_A_sf"/>
</dbReference>
<evidence type="ECO:0000313" key="19">
    <source>
        <dbReference type="Proteomes" id="UP000430120"/>
    </source>
</evidence>
<dbReference type="GO" id="GO:0140581">
    <property type="term" value="F:P-type monovalent copper transporter activity"/>
    <property type="evidence" value="ECO:0007669"/>
    <property type="project" value="UniProtKB-EC"/>
</dbReference>
<feature type="transmembrane region" description="Helical" evidence="16">
    <location>
        <begin position="249"/>
        <end position="274"/>
    </location>
</feature>
<dbReference type="InterPro" id="IPR006068">
    <property type="entry name" value="ATPase_P-typ_cation-transptr_C"/>
</dbReference>
<evidence type="ECO:0000256" key="10">
    <source>
        <dbReference type="ARBA" id="ARBA00022967"/>
    </source>
</evidence>
<comment type="caution">
    <text evidence="18">The sequence shown here is derived from an EMBL/GenBank/DDBJ whole genome shotgun (WGS) entry which is preliminary data.</text>
</comment>
<dbReference type="InterPro" id="IPR050510">
    <property type="entry name" value="Cation_transp_ATPase_P-type"/>
</dbReference>
<keyword evidence="14 16" id="KW-0472">Membrane</keyword>
<dbReference type="InterPro" id="IPR001757">
    <property type="entry name" value="P_typ_ATPase"/>
</dbReference>
<dbReference type="PRINTS" id="PR00119">
    <property type="entry name" value="CATATPASE"/>
</dbReference>
<dbReference type="GO" id="GO:0016887">
    <property type="term" value="F:ATP hydrolysis activity"/>
    <property type="evidence" value="ECO:0007669"/>
    <property type="project" value="InterPro"/>
</dbReference>
<dbReference type="InterPro" id="IPR023299">
    <property type="entry name" value="ATPase_P-typ_cyto_dom_N"/>
</dbReference>
<dbReference type="InterPro" id="IPR059000">
    <property type="entry name" value="ATPase_P-type_domA"/>
</dbReference>
<dbReference type="Gene3D" id="3.40.1110.10">
    <property type="entry name" value="Calcium-transporting ATPase, cytoplasmic domain N"/>
    <property type="match status" value="1"/>
</dbReference>
<feature type="transmembrane region" description="Helical" evidence="16">
    <location>
        <begin position="631"/>
        <end position="651"/>
    </location>
</feature>
<evidence type="ECO:0000256" key="6">
    <source>
        <dbReference type="ARBA" id="ARBA00022723"/>
    </source>
</evidence>
<evidence type="ECO:0000256" key="2">
    <source>
        <dbReference type="ARBA" id="ARBA00005675"/>
    </source>
</evidence>
<evidence type="ECO:0000256" key="1">
    <source>
        <dbReference type="ARBA" id="ARBA00004127"/>
    </source>
</evidence>
<dbReference type="EC" id="7.2.2.8" evidence="3"/>
<evidence type="ECO:0000256" key="15">
    <source>
        <dbReference type="ARBA" id="ARBA00049289"/>
    </source>
</evidence>
<evidence type="ECO:0000313" key="18">
    <source>
        <dbReference type="EMBL" id="KAB0581789.1"/>
    </source>
</evidence>
<dbReference type="AlphaFoldDB" id="A0A643FCI9"/>
<dbReference type="SUPFAM" id="SSF81660">
    <property type="entry name" value="Metal cation-transporting ATPase, ATP-binding domain N"/>
    <property type="match status" value="1"/>
</dbReference>
<dbReference type="RefSeq" id="WP_151124196.1">
    <property type="nucleotide sequence ID" value="NZ_CP088081.1"/>
</dbReference>
<dbReference type="PANTHER" id="PTHR43294:SF20">
    <property type="entry name" value="P-TYPE ATPASE"/>
    <property type="match status" value="1"/>
</dbReference>
<keyword evidence="10" id="KW-1278">Translocase</keyword>
<dbReference type="GO" id="GO:1990573">
    <property type="term" value="P:potassium ion import across plasma membrane"/>
    <property type="evidence" value="ECO:0007669"/>
    <property type="project" value="TreeGrafter"/>
</dbReference>
<dbReference type="Gene3D" id="2.70.150.10">
    <property type="entry name" value="Calcium-transporting ATPase, cytoplasmic transduction domain A"/>
    <property type="match status" value="1"/>
</dbReference>
<dbReference type="GO" id="GO:0030007">
    <property type="term" value="P:intracellular potassium ion homeostasis"/>
    <property type="evidence" value="ECO:0007669"/>
    <property type="project" value="TreeGrafter"/>
</dbReference>
<dbReference type="EMBL" id="VZPB01000023">
    <property type="protein sequence ID" value="KAB0581789.1"/>
    <property type="molecule type" value="Genomic_DNA"/>
</dbReference>
<keyword evidence="13" id="KW-0406">Ion transport</keyword>
<dbReference type="Pfam" id="PF00702">
    <property type="entry name" value="Hydrolase"/>
    <property type="match status" value="1"/>
</dbReference>
<dbReference type="Proteomes" id="UP000430120">
    <property type="component" value="Unassembled WGS sequence"/>
</dbReference>
<evidence type="ECO:0000256" key="16">
    <source>
        <dbReference type="SAM" id="Phobius"/>
    </source>
</evidence>
<dbReference type="PRINTS" id="PR00120">
    <property type="entry name" value="HATPASE"/>
</dbReference>
<dbReference type="PROSITE" id="PS00154">
    <property type="entry name" value="ATPASE_E1_E2"/>
    <property type="match status" value="1"/>
</dbReference>
<keyword evidence="11 16" id="KW-1133">Transmembrane helix</keyword>
<evidence type="ECO:0000256" key="14">
    <source>
        <dbReference type="ARBA" id="ARBA00023136"/>
    </source>
</evidence>
<dbReference type="FunFam" id="3.40.50.1000:FF:000144">
    <property type="entry name" value="copper-transporting ATPase 1 isoform X2"/>
    <property type="match status" value="1"/>
</dbReference>
<feature type="transmembrane region" description="Helical" evidence="16">
    <location>
        <begin position="801"/>
        <end position="822"/>
    </location>
</feature>
<dbReference type="InterPro" id="IPR018303">
    <property type="entry name" value="ATPase_P-typ_P_site"/>
</dbReference>
<gene>
    <name evidence="18" type="ORF">F7Q92_11055</name>
</gene>
<dbReference type="GO" id="GO:0005524">
    <property type="term" value="F:ATP binding"/>
    <property type="evidence" value="ECO:0007669"/>
    <property type="project" value="UniProtKB-KW"/>
</dbReference>
<accession>A0A643FCI9</accession>
<feature type="transmembrane region" description="Helical" evidence="16">
    <location>
        <begin position="657"/>
        <end position="678"/>
    </location>
</feature>
<evidence type="ECO:0000259" key="17">
    <source>
        <dbReference type="SMART" id="SM00831"/>
    </source>
</evidence>
<dbReference type="SFLD" id="SFLDG00002">
    <property type="entry name" value="C1.7:_P-type_atpase_like"/>
    <property type="match status" value="1"/>
</dbReference>
<dbReference type="GO" id="GO:1902600">
    <property type="term" value="P:proton transmembrane transport"/>
    <property type="evidence" value="ECO:0007669"/>
    <property type="project" value="TreeGrafter"/>
</dbReference>
<dbReference type="SUPFAM" id="SSF56784">
    <property type="entry name" value="HAD-like"/>
    <property type="match status" value="1"/>
</dbReference>
<reference evidence="18 19" key="1">
    <citation type="submission" date="2019-09" db="EMBL/GenBank/DDBJ databases">
        <title>Draft genome sequences of 48 bacterial type strains from the CCUG.</title>
        <authorList>
            <person name="Tunovic T."/>
            <person name="Pineiro-Iglesias B."/>
            <person name="Unosson C."/>
            <person name="Inganas E."/>
            <person name="Ohlen M."/>
            <person name="Cardew S."/>
            <person name="Jensie-Markopoulos S."/>
            <person name="Salva-Serra F."/>
            <person name="Jaen-Luchoro D."/>
            <person name="Karlsson R."/>
            <person name="Svensson-Stadler L."/>
            <person name="Chun J."/>
            <person name="Moore E."/>
        </authorList>
    </citation>
    <scope>NUCLEOTIDE SEQUENCE [LARGE SCALE GENOMIC DNA]</scope>
    <source>
        <strain evidence="18 19">CCUG 30977</strain>
    </source>
</reference>
<keyword evidence="6" id="KW-0479">Metal-binding</keyword>
<feature type="transmembrane region" description="Helical" evidence="16">
    <location>
        <begin position="770"/>
        <end position="789"/>
    </location>
</feature>
<feature type="transmembrane region" description="Helical" evidence="16">
    <location>
        <begin position="33"/>
        <end position="56"/>
    </location>
</feature>
<protein>
    <recommendedName>
        <fullName evidence="3">P-type Cu(+) transporter</fullName>
        <ecNumber evidence="3">7.2.2.8</ecNumber>
    </recommendedName>
</protein>
<evidence type="ECO:0000256" key="11">
    <source>
        <dbReference type="ARBA" id="ARBA00022989"/>
    </source>
</evidence>
<evidence type="ECO:0000256" key="9">
    <source>
        <dbReference type="ARBA" id="ARBA00022840"/>
    </source>
</evidence>
<keyword evidence="12" id="KW-0186">Copper</keyword>
<dbReference type="InterPro" id="IPR044492">
    <property type="entry name" value="P_typ_ATPase_HD_dom"/>
</dbReference>
<organism evidence="18 19">
    <name type="scientific">Ideonella dechloratans</name>
    <dbReference type="NCBI Taxonomy" id="36863"/>
    <lineage>
        <taxon>Bacteria</taxon>
        <taxon>Pseudomonadati</taxon>
        <taxon>Pseudomonadota</taxon>
        <taxon>Betaproteobacteria</taxon>
        <taxon>Burkholderiales</taxon>
        <taxon>Sphaerotilaceae</taxon>
        <taxon>Ideonella</taxon>
    </lineage>
</organism>
<dbReference type="SFLD" id="SFLDS00003">
    <property type="entry name" value="Haloacid_Dehalogenase"/>
    <property type="match status" value="1"/>
</dbReference>
<dbReference type="GO" id="GO:0005886">
    <property type="term" value="C:plasma membrane"/>
    <property type="evidence" value="ECO:0007669"/>
    <property type="project" value="TreeGrafter"/>
</dbReference>
<dbReference type="GO" id="GO:0005391">
    <property type="term" value="F:P-type sodium:potassium-exchanging transporter activity"/>
    <property type="evidence" value="ECO:0007669"/>
    <property type="project" value="TreeGrafter"/>
</dbReference>
<dbReference type="Pfam" id="PF00690">
    <property type="entry name" value="Cation_ATPase_N"/>
    <property type="match status" value="1"/>
</dbReference>
<dbReference type="GO" id="GO:0006883">
    <property type="term" value="P:intracellular sodium ion homeostasis"/>
    <property type="evidence" value="ECO:0007669"/>
    <property type="project" value="TreeGrafter"/>
</dbReference>
<dbReference type="Gene3D" id="3.40.50.1000">
    <property type="entry name" value="HAD superfamily/HAD-like"/>
    <property type="match status" value="1"/>
</dbReference>
<dbReference type="OrthoDB" id="9814270at2"/>
<dbReference type="GO" id="GO:0012505">
    <property type="term" value="C:endomembrane system"/>
    <property type="evidence" value="ECO:0007669"/>
    <property type="project" value="UniProtKB-SubCell"/>
</dbReference>
<feature type="transmembrane region" description="Helical" evidence="16">
    <location>
        <begin position="62"/>
        <end position="78"/>
    </location>
</feature>
<sequence length="827" mass="88604">MDVGLSDAEAARRLREEGPNELAPAARRPLWRLLLSVLTEPMFGLLLACGALYALLGNAQEAWTLMGFVVVVMAISLVQQQRAERSLHALRELSAPRAQVWREGRVCRVPSRELVRGDTVLLDAGDRVPADMRLLAATGVSVDESLLTGESAPVFKSATERMDAAACLFAGTLLTAGSARGEVVATGARSALGRLGASLGGVTVAASPVQLETARIVRVAAAVGLGLAALLALLYGWQRQDALQGLLAGLTLAMAILPEELPVVLTLFLGLGAWRLAREKVLVRQMSAVEALGATTVLCVDKTGTLTLNRMAVRRLWSPQGEHDLVSERDLPLPEAVHETLEYAILASHRQAIDPMERALQEAGQRELAQTEHLHADWTLVEDYPLSAELLAMSRVWQSPDRRERLIAAKGAPEAVIDLCHLDAARQSRIVGQVARLADQGWRVLGVARAVFAADRLPPIQHDFDFEFVGLVALEDPLRPEVPAAIAECRAAGIRVVMMTGDHPSTAVSVARQAGLDVAGGVVPGTALAALDDAGWQDQVARSSVFCRVQPEQKLRLVQALQARGEVVAMTGDGVNDAPALRAAHIGVAMGARGTDVAREAADLVLMQDSLAGLVTAVRHGRRVFANLRKAMVFVLAAHVPIIGLTFLPVLLGWPMLLMPVHVLCLQLVIDPACSLVFEAQPAEPGLMQVPPRPRQMRLFDRHLLLRSLGQGLGLALACLAAYAGALAFGESAESGRALSYGLLVLGSVILIFANRHWAVAAWRTRVRDGMGWLAPGAVLLVAAAWWVPPLRQAFAFERPGFPAVGAGLLLLGLAAVWFEWVKQRTP</sequence>
<evidence type="ECO:0000256" key="7">
    <source>
        <dbReference type="ARBA" id="ARBA00022741"/>
    </source>
</evidence>
<dbReference type="Pfam" id="PF00689">
    <property type="entry name" value="Cation_ATPase_C"/>
    <property type="match status" value="1"/>
</dbReference>
<dbReference type="GO" id="GO:0036376">
    <property type="term" value="P:sodium ion export across plasma membrane"/>
    <property type="evidence" value="ECO:0007669"/>
    <property type="project" value="TreeGrafter"/>
</dbReference>
<dbReference type="SUPFAM" id="SSF81665">
    <property type="entry name" value="Calcium ATPase, transmembrane domain M"/>
    <property type="match status" value="1"/>
</dbReference>
<keyword evidence="8" id="KW-0187">Copper transport</keyword>
<evidence type="ECO:0000256" key="5">
    <source>
        <dbReference type="ARBA" id="ARBA00022692"/>
    </source>
</evidence>
<dbReference type="GO" id="GO:0046872">
    <property type="term" value="F:metal ion binding"/>
    <property type="evidence" value="ECO:0007669"/>
    <property type="project" value="UniProtKB-KW"/>
</dbReference>
<keyword evidence="5 16" id="KW-0812">Transmembrane</keyword>
<dbReference type="Gene3D" id="1.20.1110.10">
    <property type="entry name" value="Calcium-transporting ATPase, transmembrane domain"/>
    <property type="match status" value="1"/>
</dbReference>
<dbReference type="InterPro" id="IPR023214">
    <property type="entry name" value="HAD_sf"/>
</dbReference>
<evidence type="ECO:0000256" key="3">
    <source>
        <dbReference type="ARBA" id="ARBA00012517"/>
    </source>
</evidence>
<dbReference type="SFLD" id="SFLDF00027">
    <property type="entry name" value="p-type_atpase"/>
    <property type="match status" value="1"/>
</dbReference>
<dbReference type="NCBIfam" id="TIGR01494">
    <property type="entry name" value="ATPase_P-type"/>
    <property type="match status" value="2"/>
</dbReference>
<dbReference type="InterPro" id="IPR036412">
    <property type="entry name" value="HAD-like_sf"/>
</dbReference>
<dbReference type="InterPro" id="IPR004014">
    <property type="entry name" value="ATPase_P-typ_cation-transptr_N"/>
</dbReference>
<keyword evidence="7" id="KW-0547">Nucleotide-binding</keyword>
<comment type="similarity">
    <text evidence="2">Belongs to the cation transport ATPase (P-type) (TC 3.A.3) family. Type IIA subfamily.</text>
</comment>
<dbReference type="PANTHER" id="PTHR43294">
    <property type="entry name" value="SODIUM/POTASSIUM-TRANSPORTING ATPASE SUBUNIT ALPHA"/>
    <property type="match status" value="1"/>
</dbReference>
<evidence type="ECO:0000256" key="12">
    <source>
        <dbReference type="ARBA" id="ARBA00023008"/>
    </source>
</evidence>
<feature type="transmembrane region" description="Helical" evidence="16">
    <location>
        <begin position="216"/>
        <end position="237"/>
    </location>
</feature>
<keyword evidence="4" id="KW-0813">Transport</keyword>
<proteinExistence type="inferred from homology"/>
<evidence type="ECO:0000256" key="8">
    <source>
        <dbReference type="ARBA" id="ARBA00022796"/>
    </source>
</evidence>
<feature type="domain" description="Cation-transporting P-type ATPase N-terminal" evidence="17">
    <location>
        <begin position="1"/>
        <end position="58"/>
    </location>
</feature>
<evidence type="ECO:0000256" key="13">
    <source>
        <dbReference type="ARBA" id="ARBA00023065"/>
    </source>
</evidence>
<keyword evidence="19" id="KW-1185">Reference proteome</keyword>
<dbReference type="Pfam" id="PF00122">
    <property type="entry name" value="E1-E2_ATPase"/>
    <property type="match status" value="1"/>
</dbReference>
<evidence type="ECO:0000256" key="4">
    <source>
        <dbReference type="ARBA" id="ARBA00022448"/>
    </source>
</evidence>
<keyword evidence="9" id="KW-0067">ATP-binding</keyword>
<comment type="subcellular location">
    <subcellularLocation>
        <location evidence="1">Endomembrane system</location>
        <topology evidence="1">Multi-pass membrane protein</topology>
    </subcellularLocation>
</comment>
<name>A0A643FCI9_IDEDE</name>
<dbReference type="SUPFAM" id="SSF81653">
    <property type="entry name" value="Calcium ATPase, transduction domain A"/>
    <property type="match status" value="1"/>
</dbReference>
<feature type="transmembrane region" description="Helical" evidence="16">
    <location>
        <begin position="738"/>
        <end position="758"/>
    </location>
</feature>
<dbReference type="InterPro" id="IPR023298">
    <property type="entry name" value="ATPase_P-typ_TM_dom_sf"/>
</dbReference>
<feature type="transmembrane region" description="Helical" evidence="16">
    <location>
        <begin position="704"/>
        <end position="726"/>
    </location>
</feature>
<dbReference type="SMART" id="SM00831">
    <property type="entry name" value="Cation_ATPase_N"/>
    <property type="match status" value="1"/>
</dbReference>
<comment type="catalytic activity">
    <reaction evidence="15">
        <text>Cu(+)(in) + ATP + H2O = Cu(+)(out) + ADP + phosphate + H(+)</text>
        <dbReference type="Rhea" id="RHEA:25792"/>
        <dbReference type="ChEBI" id="CHEBI:15377"/>
        <dbReference type="ChEBI" id="CHEBI:15378"/>
        <dbReference type="ChEBI" id="CHEBI:30616"/>
        <dbReference type="ChEBI" id="CHEBI:43474"/>
        <dbReference type="ChEBI" id="CHEBI:49552"/>
        <dbReference type="ChEBI" id="CHEBI:456216"/>
        <dbReference type="EC" id="7.2.2.8"/>
    </reaction>
</comment>